<keyword evidence="3" id="KW-1003">Cell membrane</keyword>
<gene>
    <name evidence="9" type="ORF">MJG50_11115</name>
</gene>
<comment type="caution">
    <text evidence="9">The sequence shown here is derived from an EMBL/GenBank/DDBJ whole genome shotgun (WGS) entry which is preliminary data.</text>
</comment>
<dbReference type="GO" id="GO:0005886">
    <property type="term" value="C:plasma membrane"/>
    <property type="evidence" value="ECO:0007669"/>
    <property type="project" value="UniProtKB-SubCell"/>
</dbReference>
<comment type="subcellular location">
    <subcellularLocation>
        <location evidence="1">Cell membrane</location>
        <topology evidence="1">Lipid-anchor</topology>
    </subcellularLocation>
</comment>
<dbReference type="InterPro" id="IPR028082">
    <property type="entry name" value="Peripla_BP_I"/>
</dbReference>
<evidence type="ECO:0000256" key="4">
    <source>
        <dbReference type="ARBA" id="ARBA00022729"/>
    </source>
</evidence>
<dbReference type="RefSeq" id="WP_240255759.1">
    <property type="nucleotide sequence ID" value="NZ_JAKTTI010000015.1"/>
</dbReference>
<dbReference type="PROSITE" id="PS51257">
    <property type="entry name" value="PROKAR_LIPOPROTEIN"/>
    <property type="match status" value="1"/>
</dbReference>
<evidence type="ECO:0000259" key="8">
    <source>
        <dbReference type="Pfam" id="PF02608"/>
    </source>
</evidence>
<evidence type="ECO:0000256" key="2">
    <source>
        <dbReference type="ARBA" id="ARBA00008610"/>
    </source>
</evidence>
<dbReference type="PANTHER" id="PTHR34296:SF2">
    <property type="entry name" value="ABC TRANSPORTER GUANOSINE-BINDING PROTEIN NUPN"/>
    <property type="match status" value="1"/>
</dbReference>
<proteinExistence type="inferred from homology"/>
<dbReference type="Pfam" id="PF02608">
    <property type="entry name" value="Bmp"/>
    <property type="match status" value="1"/>
</dbReference>
<dbReference type="SUPFAM" id="SSF53822">
    <property type="entry name" value="Periplasmic binding protein-like I"/>
    <property type="match status" value="1"/>
</dbReference>
<feature type="chain" id="PRO_5043991889" evidence="7">
    <location>
        <begin position="22"/>
        <end position="318"/>
    </location>
</feature>
<reference evidence="9" key="1">
    <citation type="submission" date="2022-02" db="EMBL/GenBank/DDBJ databases">
        <title>Fredinandcohnia quinoae sp. nov. isolated from Chenopodium quinoa seeds.</title>
        <authorList>
            <person name="Saati-Santamaria Z."/>
            <person name="Flores-Felix J.D."/>
            <person name="Igual J.M."/>
            <person name="Velazquez E."/>
            <person name="Garcia-Fraile P."/>
            <person name="Martinez-Molina E."/>
        </authorList>
    </citation>
    <scope>NUCLEOTIDE SEQUENCE</scope>
    <source>
        <strain evidence="9">SECRCQ15</strain>
    </source>
</reference>
<evidence type="ECO:0000256" key="1">
    <source>
        <dbReference type="ARBA" id="ARBA00004193"/>
    </source>
</evidence>
<dbReference type="AlphaFoldDB" id="A0AAW5E3Q6"/>
<dbReference type="EMBL" id="JAKTTI010000015">
    <property type="protein sequence ID" value="MCH1625880.1"/>
    <property type="molecule type" value="Genomic_DNA"/>
</dbReference>
<comment type="similarity">
    <text evidence="2">Belongs to the BMP lipoprotein family.</text>
</comment>
<evidence type="ECO:0000313" key="9">
    <source>
        <dbReference type="EMBL" id="MCH1625880.1"/>
    </source>
</evidence>
<dbReference type="Proteomes" id="UP001431131">
    <property type="component" value="Unassembled WGS sequence"/>
</dbReference>
<evidence type="ECO:0000256" key="6">
    <source>
        <dbReference type="ARBA" id="ARBA00023288"/>
    </source>
</evidence>
<sequence length="318" mass="35641">MKKPYKWFFLFFLLVSMTACGQPNSEHRITKVGLLVPDSINDQVWGTKGYKGMLQIQSELGVDIFYKEGIVSELATRQVVDDFVKKDVNLVFGHSSEYAPIFNNIAKDYPDVHFVCFNGDVRGKNVTSLNFKGNAMGFFGGMVAGEMTKTNKVGIIAAFEWQPEINGFYEGASFQNHSVDVEIDYVEDWNDDKRAISILNNMIDKGVDVIYPAGDGYNVHVIEKVKEKGLYAIGYISDQSDLGEGTVLTSTIQQVDKLYLLVAKKFNKGELNAGNLYFDFEDGVISMGELSSNIDDDFVKEFKKAIHTYKETGDLPNQ</sequence>
<dbReference type="Gene3D" id="3.40.50.2300">
    <property type="match status" value="2"/>
</dbReference>
<evidence type="ECO:0000256" key="3">
    <source>
        <dbReference type="ARBA" id="ARBA00022475"/>
    </source>
</evidence>
<feature type="signal peptide" evidence="7">
    <location>
        <begin position="1"/>
        <end position="21"/>
    </location>
</feature>
<evidence type="ECO:0000256" key="7">
    <source>
        <dbReference type="SAM" id="SignalP"/>
    </source>
</evidence>
<protein>
    <submittedName>
        <fullName evidence="9">BMP family ABC transporter substrate-binding protein</fullName>
    </submittedName>
</protein>
<organism evidence="9 10">
    <name type="scientific">Fredinandcohnia quinoae</name>
    <dbReference type="NCBI Taxonomy" id="2918902"/>
    <lineage>
        <taxon>Bacteria</taxon>
        <taxon>Bacillati</taxon>
        <taxon>Bacillota</taxon>
        <taxon>Bacilli</taxon>
        <taxon>Bacillales</taxon>
        <taxon>Bacillaceae</taxon>
        <taxon>Fredinandcohnia</taxon>
    </lineage>
</organism>
<evidence type="ECO:0000313" key="10">
    <source>
        <dbReference type="Proteomes" id="UP001431131"/>
    </source>
</evidence>
<dbReference type="CDD" id="cd06353">
    <property type="entry name" value="PBP1_Med-like"/>
    <property type="match status" value="1"/>
</dbReference>
<dbReference type="InterPro" id="IPR050957">
    <property type="entry name" value="BMP_lipoprotein"/>
</dbReference>
<keyword evidence="10" id="KW-1185">Reference proteome</keyword>
<feature type="domain" description="ABC transporter substrate-binding protein PnrA-like" evidence="8">
    <location>
        <begin position="29"/>
        <end position="317"/>
    </location>
</feature>
<evidence type="ECO:0000256" key="5">
    <source>
        <dbReference type="ARBA" id="ARBA00023136"/>
    </source>
</evidence>
<keyword evidence="5" id="KW-0472">Membrane</keyword>
<name>A0AAW5E3Q6_9BACI</name>
<accession>A0AAW5E3Q6</accession>
<dbReference type="InterPro" id="IPR003760">
    <property type="entry name" value="PnrA-like"/>
</dbReference>
<keyword evidence="6" id="KW-0449">Lipoprotein</keyword>
<keyword evidence="4 7" id="KW-0732">Signal</keyword>
<dbReference type="PANTHER" id="PTHR34296">
    <property type="entry name" value="TRANSCRIPTIONAL ACTIVATOR PROTEIN MED"/>
    <property type="match status" value="1"/>
</dbReference>